<evidence type="ECO:0000256" key="4">
    <source>
        <dbReference type="ARBA" id="ARBA00023136"/>
    </source>
</evidence>
<keyword evidence="3 5" id="KW-1133">Transmembrane helix</keyword>
<evidence type="ECO:0000256" key="3">
    <source>
        <dbReference type="ARBA" id="ARBA00022989"/>
    </source>
</evidence>
<sequence length="415" mass="46102">MNDLFFFKKSTHRICYFCSPMSGSMRFNIISLYLIKFAKWFNLVMPVVVIFYQDNGLSMQEIFWLKSIYSMAIVFMEIPSGYLADVWGRKHTLLLGAILGAGGFALYSFSYGFWAFAVAEIVLGLGHSFVSGADSAMLYDTLKSSKKTDQYIKQEGWITSAGNFAEAIAGVTGGLLATISLRMPFYFQFAIAAIAIPAALFLKEPKWHAKEVAQSFSTILQTIRKTFNHRELRAAILVSSFTGTASLTFAWFVQPYFKAADVPLSAFGILWTLLNLSVGVSSFLSYKVEKRLGQRNSLLIIIFGLSLSYLLAAWEISLAGIAILFAFYLFRGIAHPILKDYINRYTQSEVRATILSLRNFVIRINFAIIGPLLGYLTDEFSLGTALLVAGITYLVAALATALPLLSTSSSKETME</sequence>
<dbReference type="PROSITE" id="PS50850">
    <property type="entry name" value="MFS"/>
    <property type="match status" value="1"/>
</dbReference>
<evidence type="ECO:0000256" key="1">
    <source>
        <dbReference type="ARBA" id="ARBA00004141"/>
    </source>
</evidence>
<feature type="domain" description="Major facilitator superfamily (MFS) profile" evidence="6">
    <location>
        <begin position="26"/>
        <end position="408"/>
    </location>
</feature>
<keyword evidence="4 5" id="KW-0472">Membrane</keyword>
<dbReference type="GO" id="GO:0022857">
    <property type="term" value="F:transmembrane transporter activity"/>
    <property type="evidence" value="ECO:0007669"/>
    <property type="project" value="InterPro"/>
</dbReference>
<comment type="caution">
    <text evidence="7">The sequence shown here is derived from an EMBL/GenBank/DDBJ whole genome shotgun (WGS) entry which is preliminary data.</text>
</comment>
<proteinExistence type="predicted"/>
<dbReference type="Proteomes" id="UP000036958">
    <property type="component" value="Unassembled WGS sequence"/>
</dbReference>
<dbReference type="InterPro" id="IPR005829">
    <property type="entry name" value="Sugar_transporter_CS"/>
</dbReference>
<dbReference type="GO" id="GO:0016020">
    <property type="term" value="C:membrane"/>
    <property type="evidence" value="ECO:0007669"/>
    <property type="project" value="UniProtKB-SubCell"/>
</dbReference>
<feature type="transmembrane region" description="Helical" evidence="5">
    <location>
        <begin position="359"/>
        <end position="376"/>
    </location>
</feature>
<evidence type="ECO:0000313" key="7">
    <source>
        <dbReference type="EMBL" id="KOH44200.1"/>
    </source>
</evidence>
<evidence type="ECO:0000313" key="8">
    <source>
        <dbReference type="Proteomes" id="UP000036958"/>
    </source>
</evidence>
<dbReference type="AlphaFoldDB" id="A0A0L8V6U9"/>
<feature type="transmembrane region" description="Helical" evidence="5">
    <location>
        <begin position="30"/>
        <end position="52"/>
    </location>
</feature>
<feature type="transmembrane region" description="Helical" evidence="5">
    <location>
        <begin position="265"/>
        <end position="286"/>
    </location>
</feature>
<dbReference type="InterPro" id="IPR011701">
    <property type="entry name" value="MFS"/>
</dbReference>
<feature type="transmembrane region" description="Helical" evidence="5">
    <location>
        <begin position="382"/>
        <end position="405"/>
    </location>
</feature>
<dbReference type="SUPFAM" id="SSF103473">
    <property type="entry name" value="MFS general substrate transporter"/>
    <property type="match status" value="1"/>
</dbReference>
<dbReference type="PROSITE" id="PS00216">
    <property type="entry name" value="SUGAR_TRANSPORT_1"/>
    <property type="match status" value="1"/>
</dbReference>
<evidence type="ECO:0000256" key="2">
    <source>
        <dbReference type="ARBA" id="ARBA00022692"/>
    </source>
</evidence>
<feature type="transmembrane region" description="Helical" evidence="5">
    <location>
        <begin position="64"/>
        <end position="84"/>
    </location>
</feature>
<keyword evidence="2 5" id="KW-0812">Transmembrane</keyword>
<feature type="transmembrane region" description="Helical" evidence="5">
    <location>
        <begin position="234"/>
        <end position="253"/>
    </location>
</feature>
<gene>
    <name evidence="7" type="ORF">NC99_30060</name>
</gene>
<accession>A0A0L8V6U9</accession>
<comment type="subcellular location">
    <subcellularLocation>
        <location evidence="1">Membrane</location>
        <topology evidence="1">Multi-pass membrane protein</topology>
    </subcellularLocation>
</comment>
<dbReference type="PANTHER" id="PTHR23530:SF1">
    <property type="entry name" value="PERMEASE, MAJOR FACILITATOR SUPERFAMILY-RELATED"/>
    <property type="match status" value="1"/>
</dbReference>
<feature type="transmembrane region" description="Helical" evidence="5">
    <location>
        <begin position="91"/>
        <end position="109"/>
    </location>
</feature>
<feature type="transmembrane region" description="Helical" evidence="5">
    <location>
        <begin position="185"/>
        <end position="202"/>
    </location>
</feature>
<name>A0A0L8V6U9_9BACT</name>
<dbReference type="Pfam" id="PF07690">
    <property type="entry name" value="MFS_1"/>
    <property type="match status" value="1"/>
</dbReference>
<dbReference type="PANTHER" id="PTHR23530">
    <property type="entry name" value="TRANSPORT PROTEIN-RELATED"/>
    <property type="match status" value="1"/>
</dbReference>
<dbReference type="InterPro" id="IPR053160">
    <property type="entry name" value="MFS_DHA3_Transporter"/>
</dbReference>
<keyword evidence="8" id="KW-1185">Reference proteome</keyword>
<reference evidence="8" key="1">
    <citation type="submission" date="2015-07" db="EMBL/GenBank/DDBJ databases">
        <title>Genome sequencing of Sunxiuqinia dokdonensis strain SK.</title>
        <authorList>
            <person name="Ahn S."/>
            <person name="Kim B.-C."/>
        </authorList>
    </citation>
    <scope>NUCLEOTIDE SEQUENCE [LARGE SCALE GENOMIC DNA]</scope>
    <source>
        <strain evidence="8">SK</strain>
    </source>
</reference>
<dbReference type="InterPro" id="IPR036259">
    <property type="entry name" value="MFS_trans_sf"/>
</dbReference>
<dbReference type="EMBL" id="LGIA01000170">
    <property type="protein sequence ID" value="KOH44200.1"/>
    <property type="molecule type" value="Genomic_DNA"/>
</dbReference>
<evidence type="ECO:0000259" key="6">
    <source>
        <dbReference type="PROSITE" id="PS50850"/>
    </source>
</evidence>
<feature type="transmembrane region" description="Helical" evidence="5">
    <location>
        <begin position="320"/>
        <end position="338"/>
    </location>
</feature>
<organism evidence="7 8">
    <name type="scientific">Sunxiuqinia dokdonensis</name>
    <dbReference type="NCBI Taxonomy" id="1409788"/>
    <lineage>
        <taxon>Bacteria</taxon>
        <taxon>Pseudomonadati</taxon>
        <taxon>Bacteroidota</taxon>
        <taxon>Bacteroidia</taxon>
        <taxon>Marinilabiliales</taxon>
        <taxon>Prolixibacteraceae</taxon>
        <taxon>Sunxiuqinia</taxon>
    </lineage>
</organism>
<evidence type="ECO:0000256" key="5">
    <source>
        <dbReference type="SAM" id="Phobius"/>
    </source>
</evidence>
<dbReference type="Gene3D" id="1.20.1250.20">
    <property type="entry name" value="MFS general substrate transporter like domains"/>
    <property type="match status" value="1"/>
</dbReference>
<dbReference type="STRING" id="1409788.NC99_30060"/>
<protein>
    <recommendedName>
        <fullName evidence="6">Major facilitator superfamily (MFS) profile domain-containing protein</fullName>
    </recommendedName>
</protein>
<feature type="transmembrane region" description="Helical" evidence="5">
    <location>
        <begin position="298"/>
        <end position="314"/>
    </location>
</feature>
<dbReference type="InterPro" id="IPR020846">
    <property type="entry name" value="MFS_dom"/>
</dbReference>